<sequence length="100" mass="11058">MITCTAEVGSLEVVLPSPLSKFGLGTQTSLWLTVARHMERDGGRERTAVSNPIVVGWDAVKISPTRTWLVTLPKPNHISHIKIQRSCKRVSLNPMVLSVR</sequence>
<gene>
    <name evidence="1" type="ORF">TR128193</name>
</gene>
<protein>
    <submittedName>
        <fullName evidence="1">Uncharacterized protein</fullName>
    </submittedName>
</protein>
<dbReference type="AlphaFoldDB" id="A0A0V0J2K0"/>
<reference evidence="1" key="1">
    <citation type="submission" date="2016-01" db="EMBL/GenBank/DDBJ databases">
        <title>Reference transcriptome for the parasite Schistocephalus solidus: insights into the molecular evolution of parasitism.</title>
        <authorList>
            <person name="Hebert F.O."/>
            <person name="Grambauer S."/>
            <person name="Barber I."/>
            <person name="Landry C.R."/>
            <person name="Aubin-Horth N."/>
        </authorList>
    </citation>
    <scope>NUCLEOTIDE SEQUENCE</scope>
</reference>
<dbReference type="EMBL" id="GEEE01003506">
    <property type="protein sequence ID" value="JAP59719.1"/>
    <property type="molecule type" value="Transcribed_RNA"/>
</dbReference>
<proteinExistence type="predicted"/>
<evidence type="ECO:0000313" key="1">
    <source>
        <dbReference type="EMBL" id="JAP59719.1"/>
    </source>
</evidence>
<accession>A0A0V0J2K0</accession>
<name>A0A0V0J2K0_SCHSO</name>
<organism evidence="1">
    <name type="scientific">Schistocephalus solidus</name>
    <name type="common">Tapeworm</name>
    <dbReference type="NCBI Taxonomy" id="70667"/>
    <lineage>
        <taxon>Eukaryota</taxon>
        <taxon>Metazoa</taxon>
        <taxon>Spiralia</taxon>
        <taxon>Lophotrochozoa</taxon>
        <taxon>Platyhelminthes</taxon>
        <taxon>Cestoda</taxon>
        <taxon>Eucestoda</taxon>
        <taxon>Diphyllobothriidea</taxon>
        <taxon>Diphyllobothriidae</taxon>
        <taxon>Schistocephalus</taxon>
    </lineage>
</organism>